<dbReference type="AlphaFoldDB" id="A0A831TFZ4"/>
<feature type="binding site" evidence="5">
    <location>
        <position position="181"/>
    </location>
    <ligand>
        <name>ATP</name>
        <dbReference type="ChEBI" id="CHEBI:30616"/>
    </ligand>
</feature>
<dbReference type="GO" id="GO:0005829">
    <property type="term" value="C:cytosol"/>
    <property type="evidence" value="ECO:0007669"/>
    <property type="project" value="TreeGrafter"/>
</dbReference>
<dbReference type="Gene3D" id="3.30.1490.20">
    <property type="entry name" value="ATP-grasp fold, A domain"/>
    <property type="match status" value="1"/>
</dbReference>
<accession>A0A831TFZ4</accession>
<feature type="binding site" evidence="5">
    <location>
        <begin position="258"/>
        <end position="259"/>
    </location>
    <ligand>
        <name>ATP</name>
        <dbReference type="ChEBI" id="CHEBI:30616"/>
    </ligand>
</feature>
<dbReference type="SUPFAM" id="SSF56059">
    <property type="entry name" value="Glutathione synthetase ATP-binding domain-like"/>
    <property type="match status" value="1"/>
</dbReference>
<dbReference type="Pfam" id="PF02222">
    <property type="entry name" value="ATP-grasp"/>
    <property type="match status" value="1"/>
</dbReference>
<comment type="catalytic activity">
    <reaction evidence="5 6">
        <text>5-amino-1-(5-phospho-beta-D-ribosyl)imidazole + hydrogencarbonate + ATP = 5-carboxyamino-1-(5-phospho-D-ribosyl)imidazole + ADP + phosphate + 2 H(+)</text>
        <dbReference type="Rhea" id="RHEA:19317"/>
        <dbReference type="ChEBI" id="CHEBI:15378"/>
        <dbReference type="ChEBI" id="CHEBI:17544"/>
        <dbReference type="ChEBI" id="CHEBI:30616"/>
        <dbReference type="ChEBI" id="CHEBI:43474"/>
        <dbReference type="ChEBI" id="CHEBI:58730"/>
        <dbReference type="ChEBI" id="CHEBI:137981"/>
        <dbReference type="ChEBI" id="CHEBI:456216"/>
        <dbReference type="EC" id="6.3.4.18"/>
    </reaction>
</comment>
<dbReference type="InterPro" id="IPR016185">
    <property type="entry name" value="PreATP-grasp_dom_sf"/>
</dbReference>
<dbReference type="InterPro" id="IPR054350">
    <property type="entry name" value="PurT/PurK_preATP-grasp"/>
</dbReference>
<keyword evidence="3 5" id="KW-0658">Purine biosynthesis</keyword>
<dbReference type="GO" id="GO:0004638">
    <property type="term" value="F:phosphoribosylaminoimidazole carboxylase activity"/>
    <property type="evidence" value="ECO:0007669"/>
    <property type="project" value="InterPro"/>
</dbReference>
<sequence>MRIGILGGGQLGRMLALAGYPLGLHFRFLDPAPDAPAGQVGELVVGAYDDPEALGSLVESVDLVTYEFENVPAGAVEWLTGRVPAYPPPRALETAQDRLSEKRLFEACGIPVPAYAPVSSEDELEHALASIGLPALLKTRRLGYDGKGQARIMDGSMASAAWRQLGGVPCLLERLVPFDREVSVLAARSRDGSTTVYPIVENEHREGILFCSRAPARNERRHLQEMAEAYARRVLDALDYVGMLAIEFFVVDDQLLANEMAPRVHNSGHWTIEGAETSQFEQHLRAILGLPLGEVNLRGYTGMVNLLGSLPPLEALLRVPGAHVHIYGKAPRPRRKLGHVTVLAASAEERERRLAQLFEVIERAGEPAPRA</sequence>
<keyword evidence="2 5" id="KW-0547">Nucleotide-binding</keyword>
<organism evidence="8">
    <name type="scientific">Thermorudis peleae</name>
    <dbReference type="NCBI Taxonomy" id="1382356"/>
    <lineage>
        <taxon>Bacteria</taxon>
        <taxon>Pseudomonadati</taxon>
        <taxon>Thermomicrobiota</taxon>
        <taxon>Thermomicrobia</taxon>
        <taxon>Thermomicrobia incertae sedis</taxon>
        <taxon>Thermorudis</taxon>
    </lineage>
</organism>
<evidence type="ECO:0000256" key="3">
    <source>
        <dbReference type="ARBA" id="ARBA00022755"/>
    </source>
</evidence>
<dbReference type="Gene3D" id="3.30.470.20">
    <property type="entry name" value="ATP-grasp fold, B domain"/>
    <property type="match status" value="1"/>
</dbReference>
<feature type="binding site" evidence="5">
    <location>
        <position position="98"/>
    </location>
    <ligand>
        <name>ATP</name>
        <dbReference type="ChEBI" id="CHEBI:30616"/>
    </ligand>
</feature>
<dbReference type="InterPro" id="IPR011054">
    <property type="entry name" value="Rudment_hybrid_motif"/>
</dbReference>
<comment type="similarity">
    <text evidence="5 6">Belongs to the PurK/PurT family.</text>
</comment>
<dbReference type="PROSITE" id="PS50975">
    <property type="entry name" value="ATP_GRASP"/>
    <property type="match status" value="1"/>
</dbReference>
<dbReference type="InterPro" id="IPR040686">
    <property type="entry name" value="PurK_C"/>
</dbReference>
<feature type="binding site" evidence="5">
    <location>
        <begin position="173"/>
        <end position="176"/>
    </location>
    <ligand>
        <name>ATP</name>
        <dbReference type="ChEBI" id="CHEBI:30616"/>
    </ligand>
</feature>
<dbReference type="InterPro" id="IPR011761">
    <property type="entry name" value="ATP-grasp"/>
</dbReference>
<dbReference type="NCBIfam" id="NF004679">
    <property type="entry name" value="PRK06019.1-5"/>
    <property type="match status" value="1"/>
</dbReference>
<feature type="binding site" evidence="5">
    <location>
        <position position="138"/>
    </location>
    <ligand>
        <name>ATP</name>
        <dbReference type="ChEBI" id="CHEBI:30616"/>
    </ligand>
</feature>
<dbReference type="GO" id="GO:0046872">
    <property type="term" value="F:metal ion binding"/>
    <property type="evidence" value="ECO:0007669"/>
    <property type="project" value="InterPro"/>
</dbReference>
<comment type="function">
    <text evidence="5">Catalyzes the ATP-dependent conversion of 5-aminoimidazole ribonucleotide (AIR) and HCO(3)(-) to N5-carboxyaminoimidazole ribonucleotide (N5-CAIR).</text>
</comment>
<dbReference type="NCBIfam" id="TIGR01161">
    <property type="entry name" value="purK"/>
    <property type="match status" value="1"/>
</dbReference>
<dbReference type="Pfam" id="PF17769">
    <property type="entry name" value="PurK_C"/>
    <property type="match status" value="1"/>
</dbReference>
<evidence type="ECO:0000256" key="2">
    <source>
        <dbReference type="ARBA" id="ARBA00022741"/>
    </source>
</evidence>
<dbReference type="InterPro" id="IPR005875">
    <property type="entry name" value="PurK"/>
</dbReference>
<keyword evidence="1 5" id="KW-0436">Ligase</keyword>
<comment type="pathway">
    <text evidence="5 6">Purine metabolism; IMP biosynthesis via de novo pathway; 5-amino-1-(5-phospho-D-ribosyl)imidazole-4-carboxylate from 5-amino-1-(5-phospho-D-ribosyl)imidazole (N5-CAIR route): step 1/2.</text>
</comment>
<evidence type="ECO:0000313" key="8">
    <source>
        <dbReference type="EMBL" id="HEG91251.1"/>
    </source>
</evidence>
<reference evidence="8" key="1">
    <citation type="journal article" date="2020" name="mSystems">
        <title>Genome- and Community-Level Interaction Insights into Carbon Utilization and Element Cycling Functions of Hydrothermarchaeota in Hydrothermal Sediment.</title>
        <authorList>
            <person name="Zhou Z."/>
            <person name="Liu Y."/>
            <person name="Xu W."/>
            <person name="Pan J."/>
            <person name="Luo Z.H."/>
            <person name="Li M."/>
        </authorList>
    </citation>
    <scope>NUCLEOTIDE SEQUENCE [LARGE SCALE GENOMIC DNA]</scope>
    <source>
        <strain evidence="8">SpSt-210</strain>
    </source>
</reference>
<dbReference type="FunFam" id="3.30.1490.20:FF:000015">
    <property type="entry name" value="N5-carboxyaminoimidazole ribonucleotide synthase"/>
    <property type="match status" value="1"/>
</dbReference>
<evidence type="ECO:0000256" key="1">
    <source>
        <dbReference type="ARBA" id="ARBA00022598"/>
    </source>
</evidence>
<feature type="binding site" evidence="5">
    <location>
        <begin position="143"/>
        <end position="149"/>
    </location>
    <ligand>
        <name>ATP</name>
        <dbReference type="ChEBI" id="CHEBI:30616"/>
    </ligand>
</feature>
<feature type="domain" description="ATP-grasp" evidence="7">
    <location>
        <begin position="102"/>
        <end position="288"/>
    </location>
</feature>
<evidence type="ECO:0000256" key="4">
    <source>
        <dbReference type="ARBA" id="ARBA00022840"/>
    </source>
</evidence>
<dbReference type="Gene3D" id="3.40.50.20">
    <property type="match status" value="1"/>
</dbReference>
<keyword evidence="4 5" id="KW-0067">ATP-binding</keyword>
<name>A0A831TFZ4_9BACT</name>
<dbReference type="SUPFAM" id="SSF51246">
    <property type="entry name" value="Rudiment single hybrid motif"/>
    <property type="match status" value="1"/>
</dbReference>
<protein>
    <recommendedName>
        <fullName evidence="5 6">N5-carboxyaminoimidazole ribonucleotide synthase</fullName>
        <shortName evidence="5 6">N5-CAIR synthase</shortName>
        <ecNumber evidence="5 6">6.3.4.18</ecNumber>
    </recommendedName>
    <alternativeName>
        <fullName evidence="5 6">5-(carboxyamino)imidazole ribonucleotide synthetase</fullName>
    </alternativeName>
</protein>
<feature type="binding site" evidence="5">
    <location>
        <position position="204"/>
    </location>
    <ligand>
        <name>ATP</name>
        <dbReference type="ChEBI" id="CHEBI:30616"/>
    </ligand>
</feature>
<dbReference type="EMBL" id="DSIY01000179">
    <property type="protein sequence ID" value="HEG91251.1"/>
    <property type="molecule type" value="Genomic_DNA"/>
</dbReference>
<dbReference type="GO" id="GO:0005524">
    <property type="term" value="F:ATP binding"/>
    <property type="evidence" value="ECO:0007669"/>
    <property type="project" value="UniProtKB-UniRule"/>
</dbReference>
<evidence type="ECO:0000256" key="6">
    <source>
        <dbReference type="RuleBase" id="RU361200"/>
    </source>
</evidence>
<dbReference type="GO" id="GO:0006189">
    <property type="term" value="P:'de novo' IMP biosynthetic process"/>
    <property type="evidence" value="ECO:0007669"/>
    <property type="project" value="UniProtKB-UniRule"/>
</dbReference>
<dbReference type="InterPro" id="IPR013815">
    <property type="entry name" value="ATP_grasp_subdomain_1"/>
</dbReference>
<dbReference type="SUPFAM" id="SSF52440">
    <property type="entry name" value="PreATP-grasp domain"/>
    <property type="match status" value="1"/>
</dbReference>
<comment type="subunit">
    <text evidence="5 6">Homodimer.</text>
</comment>
<evidence type="ECO:0000259" key="7">
    <source>
        <dbReference type="PROSITE" id="PS50975"/>
    </source>
</evidence>
<gene>
    <name evidence="5 6" type="primary">purK</name>
    <name evidence="8" type="ORF">ENP34_07395</name>
</gene>
<dbReference type="FunFam" id="3.40.50.20:FF:000016">
    <property type="entry name" value="N5-carboxyaminoimidazole ribonucleotide synthase"/>
    <property type="match status" value="1"/>
</dbReference>
<dbReference type="PANTHER" id="PTHR11609">
    <property type="entry name" value="PURINE BIOSYNTHESIS PROTEIN 6/7, PUR6/7"/>
    <property type="match status" value="1"/>
</dbReference>
<dbReference type="PANTHER" id="PTHR11609:SF5">
    <property type="entry name" value="PHOSPHORIBOSYLAMINOIMIDAZOLE CARBOXYLASE"/>
    <property type="match status" value="1"/>
</dbReference>
<dbReference type="Pfam" id="PF22660">
    <property type="entry name" value="RS_preATP-grasp-like"/>
    <property type="match status" value="1"/>
</dbReference>
<dbReference type="InterPro" id="IPR003135">
    <property type="entry name" value="ATP-grasp_carboxylate-amine"/>
</dbReference>
<dbReference type="UniPathway" id="UPA00074">
    <property type="reaction ID" value="UER00942"/>
</dbReference>
<comment type="caution">
    <text evidence="8">The sequence shown here is derived from an EMBL/GenBank/DDBJ whole genome shotgun (WGS) entry which is preliminary data.</text>
</comment>
<dbReference type="NCBIfam" id="NF004676">
    <property type="entry name" value="PRK06019.1-2"/>
    <property type="match status" value="1"/>
</dbReference>
<evidence type="ECO:0000256" key="5">
    <source>
        <dbReference type="HAMAP-Rule" id="MF_01928"/>
    </source>
</evidence>
<proteinExistence type="inferred from homology"/>
<comment type="function">
    <text evidence="6">Catalyzes the ATP-dependent conversion of 5-aminoimidazole ribonucleotide (AIR) and HCO(3)- to N5-carboxyaminoimidazole ribonucleotide (N5-CAIR).</text>
</comment>
<dbReference type="GO" id="GO:0034028">
    <property type="term" value="F:5-(carboxyamino)imidazole ribonucleotide synthase activity"/>
    <property type="evidence" value="ECO:0007669"/>
    <property type="project" value="UniProtKB-UniRule"/>
</dbReference>
<dbReference type="FunFam" id="3.30.470.20:FF:000029">
    <property type="entry name" value="N5-carboxyaminoimidazole ribonucleotide synthase"/>
    <property type="match status" value="1"/>
</dbReference>
<dbReference type="EC" id="6.3.4.18" evidence="5 6"/>
<dbReference type="HAMAP" id="MF_01928">
    <property type="entry name" value="PurK"/>
    <property type="match status" value="1"/>
</dbReference>